<dbReference type="SUPFAM" id="SSF52172">
    <property type="entry name" value="CheY-like"/>
    <property type="match status" value="1"/>
</dbReference>
<gene>
    <name evidence="5" type="ORF">NX782_07570</name>
</gene>
<dbReference type="InterPro" id="IPR011006">
    <property type="entry name" value="CheY-like_superfamily"/>
</dbReference>
<dbReference type="Pfam" id="PF00072">
    <property type="entry name" value="Response_reg"/>
    <property type="match status" value="1"/>
</dbReference>
<evidence type="ECO:0000259" key="3">
    <source>
        <dbReference type="PROSITE" id="PS50043"/>
    </source>
</evidence>
<accession>A0ABT2A4E2</accession>
<dbReference type="CDD" id="cd06170">
    <property type="entry name" value="LuxR_C_like"/>
    <property type="match status" value="1"/>
</dbReference>
<keyword evidence="6" id="KW-1185">Reference proteome</keyword>
<dbReference type="RefSeq" id="WP_258844831.1">
    <property type="nucleotide sequence ID" value="NZ_JANUGX010000006.1"/>
</dbReference>
<evidence type="ECO:0000256" key="2">
    <source>
        <dbReference type="PROSITE-ProRule" id="PRU00169"/>
    </source>
</evidence>
<evidence type="ECO:0000259" key="4">
    <source>
        <dbReference type="PROSITE" id="PS50110"/>
    </source>
</evidence>
<dbReference type="PROSITE" id="PS50110">
    <property type="entry name" value="RESPONSE_REGULATORY"/>
    <property type="match status" value="1"/>
</dbReference>
<keyword evidence="2" id="KW-0597">Phosphoprotein</keyword>
<keyword evidence="1" id="KW-0238">DNA-binding</keyword>
<feature type="modified residue" description="4-aspartylphosphate" evidence="2">
    <location>
        <position position="54"/>
    </location>
</feature>
<reference evidence="5 6" key="1">
    <citation type="submission" date="2022-08" db="EMBL/GenBank/DDBJ databases">
        <title>Reclassification of Massilia species as members of the genera Telluria, Duganella, Pseudoduganella, Mokoshia gen. nov. and Zemynaea gen. nov. using orthogonal and non-orthogonal genome-based approaches.</title>
        <authorList>
            <person name="Bowman J.P."/>
        </authorList>
    </citation>
    <scope>NUCLEOTIDE SEQUENCE [LARGE SCALE GENOMIC DNA]</scope>
    <source>
        <strain evidence="5 6">LMG 28164</strain>
    </source>
</reference>
<dbReference type="PANTHER" id="PTHR43214:SF42">
    <property type="entry name" value="TRANSCRIPTIONAL REGULATORY PROTEIN DESR"/>
    <property type="match status" value="1"/>
</dbReference>
<proteinExistence type="predicted"/>
<comment type="caution">
    <text evidence="5">The sequence shown here is derived from an EMBL/GenBank/DDBJ whole genome shotgun (WGS) entry which is preliminary data.</text>
</comment>
<feature type="domain" description="Response regulatory" evidence="4">
    <location>
        <begin position="3"/>
        <end position="119"/>
    </location>
</feature>
<dbReference type="Pfam" id="PF00196">
    <property type="entry name" value="GerE"/>
    <property type="match status" value="1"/>
</dbReference>
<dbReference type="SMART" id="SM00448">
    <property type="entry name" value="REC"/>
    <property type="match status" value="1"/>
</dbReference>
<dbReference type="InterPro" id="IPR001789">
    <property type="entry name" value="Sig_transdc_resp-reg_receiver"/>
</dbReference>
<sequence length="201" mass="21565">MIRIVIAEDQALLLGALAALLKLEDDLDVVGTAGNGKDALALCRELRPDIVLTDVEMPQMTGLELAAQLQELGLPARVVIVTTFARSGYLRRAMEAGVRGYLLKDAPAENLAAAIRAVHKGGRAIAPELALESWSAGQDPLSDRERQVLRLAGEGKTSGEIAKLVHLSEGTVRNYLSEAISKLNAGNRIEAYRMARSAGWL</sequence>
<dbReference type="PANTHER" id="PTHR43214">
    <property type="entry name" value="TWO-COMPONENT RESPONSE REGULATOR"/>
    <property type="match status" value="1"/>
</dbReference>
<dbReference type="SUPFAM" id="SSF46894">
    <property type="entry name" value="C-terminal effector domain of the bipartite response regulators"/>
    <property type="match status" value="1"/>
</dbReference>
<dbReference type="Proteomes" id="UP001205560">
    <property type="component" value="Unassembled WGS sequence"/>
</dbReference>
<dbReference type="PROSITE" id="PS50043">
    <property type="entry name" value="HTH_LUXR_2"/>
    <property type="match status" value="1"/>
</dbReference>
<dbReference type="Gene3D" id="3.40.50.2300">
    <property type="match status" value="1"/>
</dbReference>
<dbReference type="PRINTS" id="PR00038">
    <property type="entry name" value="HTHLUXR"/>
</dbReference>
<dbReference type="SMART" id="SM00421">
    <property type="entry name" value="HTH_LUXR"/>
    <property type="match status" value="1"/>
</dbReference>
<dbReference type="InterPro" id="IPR016032">
    <property type="entry name" value="Sig_transdc_resp-reg_C-effctor"/>
</dbReference>
<evidence type="ECO:0000313" key="6">
    <source>
        <dbReference type="Proteomes" id="UP001205560"/>
    </source>
</evidence>
<dbReference type="InterPro" id="IPR000792">
    <property type="entry name" value="Tscrpt_reg_LuxR_C"/>
</dbReference>
<evidence type="ECO:0000313" key="5">
    <source>
        <dbReference type="EMBL" id="MCS0589061.1"/>
    </source>
</evidence>
<protein>
    <submittedName>
        <fullName evidence="5">Response regulator transcription factor</fullName>
    </submittedName>
</protein>
<feature type="domain" description="HTH luxR-type" evidence="3">
    <location>
        <begin position="134"/>
        <end position="199"/>
    </location>
</feature>
<organism evidence="5 6">
    <name type="scientific">Massilia norwichensis</name>
    <dbReference type="NCBI Taxonomy" id="1442366"/>
    <lineage>
        <taxon>Bacteria</taxon>
        <taxon>Pseudomonadati</taxon>
        <taxon>Pseudomonadota</taxon>
        <taxon>Betaproteobacteria</taxon>
        <taxon>Burkholderiales</taxon>
        <taxon>Oxalobacteraceae</taxon>
        <taxon>Telluria group</taxon>
        <taxon>Massilia</taxon>
    </lineage>
</organism>
<evidence type="ECO:0000256" key="1">
    <source>
        <dbReference type="ARBA" id="ARBA00023125"/>
    </source>
</evidence>
<dbReference type="EMBL" id="JANUGX010000006">
    <property type="protein sequence ID" value="MCS0589061.1"/>
    <property type="molecule type" value="Genomic_DNA"/>
</dbReference>
<dbReference type="InterPro" id="IPR039420">
    <property type="entry name" value="WalR-like"/>
</dbReference>
<name>A0ABT2A4E2_9BURK</name>